<keyword evidence="1 4" id="KW-0808">Transferase</keyword>
<dbReference type="InterPro" id="IPR003501">
    <property type="entry name" value="PTS_EIIB_2/3"/>
</dbReference>
<evidence type="ECO:0000313" key="3">
    <source>
        <dbReference type="EMBL" id="ARY90544.1"/>
    </source>
</evidence>
<evidence type="ECO:0000256" key="1">
    <source>
        <dbReference type="ARBA" id="ARBA00022679"/>
    </source>
</evidence>
<keyword evidence="6" id="KW-1185">Reference proteome</keyword>
<dbReference type="Proteomes" id="UP000195609">
    <property type="component" value="Chromosome"/>
</dbReference>
<evidence type="ECO:0000313" key="6">
    <source>
        <dbReference type="Proteomes" id="UP001303564"/>
    </source>
</evidence>
<keyword evidence="4" id="KW-0762">Sugar transport</keyword>
<evidence type="ECO:0000313" key="4">
    <source>
        <dbReference type="EMBL" id="WNX27893.1"/>
    </source>
</evidence>
<dbReference type="RefSeq" id="WP_087911468.1">
    <property type="nucleotide sequence ID" value="NZ_CP017065.1"/>
</dbReference>
<dbReference type="AlphaFoldDB" id="A0AAN1C6A2"/>
<reference evidence="3 5" key="1">
    <citation type="journal article" date="2017" name="Front. Immunol.">
        <title>Complete Genome Sequence of Lactobacillus casei LC5, a Potential Probiotics for Atopic Dermatitis.</title>
        <authorList>
            <person name="Kang J."/>
            <person name="Chung W.H."/>
            <person name="Lim T.J."/>
            <person name="Whon T.W."/>
            <person name="Lim S."/>
            <person name="Nam Y.D."/>
        </authorList>
    </citation>
    <scope>NUCLEOTIDE SEQUENCE [LARGE SCALE GENOMIC DNA]</scope>
    <source>
        <strain evidence="3 5">LC5</strain>
    </source>
</reference>
<dbReference type="Pfam" id="PF02302">
    <property type="entry name" value="PTS_IIB"/>
    <property type="match status" value="1"/>
</dbReference>
<dbReference type="GO" id="GO:0008982">
    <property type="term" value="F:protein-N(PI)-phosphohistidine-sugar phosphotransferase activity"/>
    <property type="evidence" value="ECO:0007669"/>
    <property type="project" value="InterPro"/>
</dbReference>
<organism evidence="3 5">
    <name type="scientific">Lacticaseibacillus casei</name>
    <name type="common">Lactobacillus casei</name>
    <dbReference type="NCBI Taxonomy" id="1582"/>
    <lineage>
        <taxon>Bacteria</taxon>
        <taxon>Bacillati</taxon>
        <taxon>Bacillota</taxon>
        <taxon>Bacilli</taxon>
        <taxon>Lactobacillales</taxon>
        <taxon>Lactobacillaceae</taxon>
        <taxon>Lacticaseibacillus</taxon>
    </lineage>
</organism>
<name>A0AAN1C6A2_LACCA</name>
<sequence length="97" mass="10464">MKIIAVCGFGVGSSVIAKMNIESILDEENKSDDATVETVDLGSVSGTDGDLYVTTNELFDQIPEDIQKKTLVLSNFVDKDAIKKSLDPKLENLGKLS</sequence>
<dbReference type="SUPFAM" id="SSF52794">
    <property type="entry name" value="PTS system IIB component-like"/>
    <property type="match status" value="1"/>
</dbReference>
<proteinExistence type="predicted"/>
<gene>
    <name evidence="3" type="ORF">BGL52_01715</name>
    <name evidence="4" type="ORF">RWA16_01710</name>
</gene>
<accession>A0AAN1C6A2</accession>
<dbReference type="InterPro" id="IPR013011">
    <property type="entry name" value="PTS_EIIB_2"/>
</dbReference>
<dbReference type="CDD" id="cd05563">
    <property type="entry name" value="PTS_IIB_ascorbate"/>
    <property type="match status" value="1"/>
</dbReference>
<dbReference type="GO" id="GO:0009401">
    <property type="term" value="P:phosphoenolpyruvate-dependent sugar phosphotransferase system"/>
    <property type="evidence" value="ECO:0007669"/>
    <property type="project" value="InterPro"/>
</dbReference>
<dbReference type="InterPro" id="IPR036095">
    <property type="entry name" value="PTS_EIIB-like_sf"/>
</dbReference>
<evidence type="ECO:0000313" key="5">
    <source>
        <dbReference type="Proteomes" id="UP000195609"/>
    </source>
</evidence>
<protein>
    <submittedName>
        <fullName evidence="3">PTS maltose transporter subunit IIABC</fullName>
    </submittedName>
    <submittedName>
        <fullName evidence="4">PTS sugar transporter subunit IIB</fullName>
        <ecNumber evidence="4">2.7.1.-</ecNumber>
    </submittedName>
</protein>
<reference evidence="4 6" key="2">
    <citation type="submission" date="2023-09" db="EMBL/GenBank/DDBJ databases">
        <title>Genomic characteristic of L. casei group strains isolated from clinical sources.</title>
        <authorList>
            <person name="Jarocki P."/>
        </authorList>
    </citation>
    <scope>NUCLEOTIDE SEQUENCE [LARGE SCALE GENOMIC DNA]</scope>
    <source>
        <strain evidence="4 6">LMG 24099</strain>
    </source>
</reference>
<dbReference type="Gene3D" id="3.40.50.2300">
    <property type="match status" value="1"/>
</dbReference>
<evidence type="ECO:0000259" key="2">
    <source>
        <dbReference type="PROSITE" id="PS51099"/>
    </source>
</evidence>
<dbReference type="EC" id="2.7.1.-" evidence="4"/>
<dbReference type="Proteomes" id="UP001303564">
    <property type="component" value="Chromosome"/>
</dbReference>
<feature type="domain" description="PTS EIIB type-2" evidence="2">
    <location>
        <begin position="1"/>
        <end position="94"/>
    </location>
</feature>
<dbReference type="EMBL" id="CP017065">
    <property type="protein sequence ID" value="ARY90544.1"/>
    <property type="molecule type" value="Genomic_DNA"/>
</dbReference>
<keyword evidence="4" id="KW-0813">Transport</keyword>
<dbReference type="PROSITE" id="PS51099">
    <property type="entry name" value="PTS_EIIB_TYPE_2"/>
    <property type="match status" value="1"/>
</dbReference>
<dbReference type="EMBL" id="CP136128">
    <property type="protein sequence ID" value="WNX27893.1"/>
    <property type="molecule type" value="Genomic_DNA"/>
</dbReference>